<dbReference type="Proteomes" id="UP000198972">
    <property type="component" value="Unassembled WGS sequence"/>
</dbReference>
<dbReference type="PANTHER" id="PTHR30287:SF2">
    <property type="entry name" value="BLL1001 PROTEIN"/>
    <property type="match status" value="1"/>
</dbReference>
<evidence type="ECO:0000256" key="1">
    <source>
        <dbReference type="ARBA" id="ARBA00004651"/>
    </source>
</evidence>
<dbReference type="EMBL" id="FNBG01000007">
    <property type="protein sequence ID" value="SDF19189.1"/>
    <property type="molecule type" value="Genomic_DNA"/>
</dbReference>
<keyword evidence="5 6" id="KW-0472">Membrane</keyword>
<organism evidence="8 9">
    <name type="scientific">Fontibacillus panacisegetis</name>
    <dbReference type="NCBI Taxonomy" id="670482"/>
    <lineage>
        <taxon>Bacteria</taxon>
        <taxon>Bacillati</taxon>
        <taxon>Bacillota</taxon>
        <taxon>Bacilli</taxon>
        <taxon>Bacillales</taxon>
        <taxon>Paenibacillaceae</taxon>
        <taxon>Fontibacillus</taxon>
    </lineage>
</organism>
<feature type="transmembrane region" description="Helical" evidence="6">
    <location>
        <begin position="257"/>
        <end position="289"/>
    </location>
</feature>
<dbReference type="RefSeq" id="WP_091228236.1">
    <property type="nucleotide sequence ID" value="NZ_FNBG01000007.1"/>
</dbReference>
<feature type="domain" description="ABC3 transporter permease C-terminal" evidence="7">
    <location>
        <begin position="675"/>
        <end position="796"/>
    </location>
</feature>
<reference evidence="8 9" key="1">
    <citation type="submission" date="2016-10" db="EMBL/GenBank/DDBJ databases">
        <authorList>
            <person name="de Groot N.N."/>
        </authorList>
    </citation>
    <scope>NUCLEOTIDE SEQUENCE [LARGE SCALE GENOMIC DNA]</scope>
    <source>
        <strain evidence="8 9">DSM 28129</strain>
    </source>
</reference>
<keyword evidence="4 6" id="KW-1133">Transmembrane helix</keyword>
<feature type="domain" description="ABC3 transporter permease C-terminal" evidence="7">
    <location>
        <begin position="264"/>
        <end position="385"/>
    </location>
</feature>
<evidence type="ECO:0000256" key="3">
    <source>
        <dbReference type="ARBA" id="ARBA00022692"/>
    </source>
</evidence>
<keyword evidence="2" id="KW-1003">Cell membrane</keyword>
<evidence type="ECO:0000256" key="2">
    <source>
        <dbReference type="ARBA" id="ARBA00022475"/>
    </source>
</evidence>
<evidence type="ECO:0000256" key="5">
    <source>
        <dbReference type="ARBA" id="ARBA00023136"/>
    </source>
</evidence>
<dbReference type="PANTHER" id="PTHR30287">
    <property type="entry name" value="MEMBRANE COMPONENT OF PREDICTED ABC SUPERFAMILY METABOLITE UPTAKE TRANSPORTER"/>
    <property type="match status" value="1"/>
</dbReference>
<feature type="transmembrane region" description="Helical" evidence="6">
    <location>
        <begin position="438"/>
        <end position="458"/>
    </location>
</feature>
<proteinExistence type="predicted"/>
<comment type="subcellular location">
    <subcellularLocation>
        <location evidence="1">Cell membrane</location>
        <topology evidence="1">Multi-pass membrane protein</topology>
    </subcellularLocation>
</comment>
<feature type="transmembrane region" description="Helical" evidence="6">
    <location>
        <begin position="721"/>
        <end position="748"/>
    </location>
</feature>
<dbReference type="OrthoDB" id="2024371at2"/>
<sequence length="802" mass="89310">MKAVWMLCWSFLRKKKLQNGLISILIMLATLLLTTAVLVIVNTGNIYSEMHKKTNGAHQILTMGEKYHDPVKVHEWWNHHEEVQASELMSYRNLSGIFFEGKEIANQFLFMMKTGVQPTAVDELTFAEGVETQLPQEGTVWISTSLAYSKGISVGDNLGFKTGDHDIKLTVSAIVIDLSFGAPFSTNSRIWMNPEDYDEEFASLSGKDQYMMGLRFDNYDNNTAIWNEFEQYLGTPYLETKREFEDLSAFYLIINKIIGFVMVFLGVVMMLVALSTIGFTISDTIIANYRSIGVFKSLGLSSARTISTYIIQYAIVTIVSIVPGVLVSFLLSGIIVGSSMTYLKSETSWIPEGGIPIGWSVGNFIIILVLLFVWLYANRTRNIEPVQAIRYGMSEEDNSKWTRRLHSSRRSSRLGLGRLPIILVIAWRNIRKNRRGSIVMLTLTTITSSVLVLGYVLLSSVMNTGQTAPQWGYDDSHAAATIFNKSEFSEENFNRDLLADSRVETIGWIGEKIGVLPLEQSHQQGGYSSLNIYVSVLRGSYDTFGFSVLEGRNPRNRNEIALGMNVARRLGVVPGDVTDVYLDGKKRTLMVSGIYQAIANMSYSARITADVVTSNPSDYSDADIVLINLHEKSEVDTLVQELNEKYKKSLTVVTQQTLLDSVYSEATSVLMLPFIIMGLLFSVVTFLIIYSICRIEIRKESKTYGIYKSLGLTSRKIRWSITLGIVILSLMGACVGAICGVFVLPLILENILTAYGIKELPLVFGGGGILAVMFISILSATFGSWLSSKIIGNTSPRILVVE</sequence>
<gene>
    <name evidence="8" type="ORF">SAMN04488542_1071</name>
</gene>
<evidence type="ECO:0000259" key="7">
    <source>
        <dbReference type="Pfam" id="PF02687"/>
    </source>
</evidence>
<feature type="transmembrane region" description="Helical" evidence="6">
    <location>
        <begin position="357"/>
        <end position="377"/>
    </location>
</feature>
<keyword evidence="9" id="KW-1185">Reference proteome</keyword>
<dbReference type="GO" id="GO:0005886">
    <property type="term" value="C:plasma membrane"/>
    <property type="evidence" value="ECO:0007669"/>
    <property type="project" value="UniProtKB-SubCell"/>
</dbReference>
<feature type="transmembrane region" description="Helical" evidence="6">
    <location>
        <begin position="310"/>
        <end position="337"/>
    </location>
</feature>
<evidence type="ECO:0000256" key="4">
    <source>
        <dbReference type="ARBA" id="ARBA00022989"/>
    </source>
</evidence>
<protein>
    <submittedName>
        <fullName evidence="8">Putative ABC transport system permease protein</fullName>
    </submittedName>
</protein>
<dbReference type="STRING" id="670482.SAMN04488542_1071"/>
<dbReference type="InterPro" id="IPR038766">
    <property type="entry name" value="Membrane_comp_ABC_pdt"/>
</dbReference>
<evidence type="ECO:0000313" key="8">
    <source>
        <dbReference type="EMBL" id="SDF19189.1"/>
    </source>
</evidence>
<dbReference type="InterPro" id="IPR003838">
    <property type="entry name" value="ABC3_permease_C"/>
</dbReference>
<feature type="transmembrane region" description="Helical" evidence="6">
    <location>
        <begin position="21"/>
        <end position="41"/>
    </location>
</feature>
<evidence type="ECO:0000256" key="6">
    <source>
        <dbReference type="SAM" id="Phobius"/>
    </source>
</evidence>
<feature type="transmembrane region" description="Helical" evidence="6">
    <location>
        <begin position="760"/>
        <end position="787"/>
    </location>
</feature>
<name>A0A1G7J3U2_9BACL</name>
<evidence type="ECO:0000313" key="9">
    <source>
        <dbReference type="Proteomes" id="UP000198972"/>
    </source>
</evidence>
<dbReference type="AlphaFoldDB" id="A0A1G7J3U2"/>
<keyword evidence="3 6" id="KW-0812">Transmembrane</keyword>
<dbReference type="Pfam" id="PF02687">
    <property type="entry name" value="FtsX"/>
    <property type="match status" value="2"/>
</dbReference>
<accession>A0A1G7J3U2</accession>
<feature type="transmembrane region" description="Helical" evidence="6">
    <location>
        <begin position="670"/>
        <end position="693"/>
    </location>
</feature>